<keyword evidence="3" id="KW-1185">Reference proteome</keyword>
<dbReference type="EMBL" id="JACJQU010000007">
    <property type="protein sequence ID" value="MBD2294684.1"/>
    <property type="molecule type" value="Genomic_DNA"/>
</dbReference>
<feature type="region of interest" description="Disordered" evidence="1">
    <location>
        <begin position="75"/>
        <end position="112"/>
    </location>
</feature>
<dbReference type="RefSeq" id="WP_190561322.1">
    <property type="nucleotide sequence ID" value="NZ_JACJQU010000007.1"/>
</dbReference>
<accession>A0A926WHJ7</accession>
<comment type="caution">
    <text evidence="2">The sequence shown here is derived from an EMBL/GenBank/DDBJ whole genome shotgun (WGS) entry which is preliminary data.</text>
</comment>
<organism evidence="2 3">
    <name type="scientific">Anabaena sphaerica FACHB-251</name>
    <dbReference type="NCBI Taxonomy" id="2692883"/>
    <lineage>
        <taxon>Bacteria</taxon>
        <taxon>Bacillati</taxon>
        <taxon>Cyanobacteriota</taxon>
        <taxon>Cyanophyceae</taxon>
        <taxon>Nostocales</taxon>
        <taxon>Nostocaceae</taxon>
        <taxon>Anabaena</taxon>
    </lineage>
</organism>
<evidence type="ECO:0000256" key="1">
    <source>
        <dbReference type="SAM" id="MobiDB-lite"/>
    </source>
</evidence>
<proteinExistence type="predicted"/>
<dbReference type="Proteomes" id="UP000662185">
    <property type="component" value="Unassembled WGS sequence"/>
</dbReference>
<feature type="compositionally biased region" description="Polar residues" evidence="1">
    <location>
        <begin position="86"/>
        <end position="97"/>
    </location>
</feature>
<protein>
    <submittedName>
        <fullName evidence="2">Uncharacterized protein</fullName>
    </submittedName>
</protein>
<reference evidence="3" key="1">
    <citation type="journal article" date="2020" name="ISME J.">
        <title>Comparative genomics reveals insights into cyanobacterial evolution and habitat adaptation.</title>
        <authorList>
            <person name="Chen M.Y."/>
            <person name="Teng W.K."/>
            <person name="Zhao L."/>
            <person name="Hu C.X."/>
            <person name="Zhou Y.K."/>
            <person name="Han B.P."/>
            <person name="Song L.R."/>
            <person name="Shu W.S."/>
        </authorList>
    </citation>
    <scope>NUCLEOTIDE SEQUENCE [LARGE SCALE GENOMIC DNA]</scope>
    <source>
        <strain evidence="3">FACHB-251</strain>
    </source>
</reference>
<sequence length="112" mass="13153">MAWKILNFSKILLVSWRITLKKDIYFSEDKLNEVSYQEIILKIAQEWINSIQITEPGSLDSVDDLLEEIANTYLRERTPKSKPKRSGNSMKSPTSFRFNLYPRIKQKLGEKT</sequence>
<dbReference type="AlphaFoldDB" id="A0A926WHJ7"/>
<name>A0A926WHJ7_9NOST</name>
<evidence type="ECO:0000313" key="3">
    <source>
        <dbReference type="Proteomes" id="UP000662185"/>
    </source>
</evidence>
<evidence type="ECO:0000313" key="2">
    <source>
        <dbReference type="EMBL" id="MBD2294684.1"/>
    </source>
</evidence>
<gene>
    <name evidence="2" type="ORF">H6G06_14640</name>
</gene>